<organism evidence="4 5">
    <name type="scientific">Paracoccus chinensis</name>
    <dbReference type="NCBI Taxonomy" id="525640"/>
    <lineage>
        <taxon>Bacteria</taxon>
        <taxon>Pseudomonadati</taxon>
        <taxon>Pseudomonadota</taxon>
        <taxon>Alphaproteobacteria</taxon>
        <taxon>Rhodobacterales</taxon>
        <taxon>Paracoccaceae</taxon>
        <taxon>Paracoccus</taxon>
    </lineage>
</organism>
<name>A0A1G9NNP0_9RHOB</name>
<protein>
    <submittedName>
        <fullName evidence="4">Glyoxylase, beta-lactamase superfamily II</fullName>
    </submittedName>
</protein>
<dbReference type="STRING" id="525640.SAMN04487971_1337"/>
<dbReference type="InterPro" id="IPR050855">
    <property type="entry name" value="NDM-1-like"/>
</dbReference>
<gene>
    <name evidence="4" type="ORF">SAMN04487971_1337</name>
</gene>
<dbReference type="Proteomes" id="UP000199555">
    <property type="component" value="Unassembled WGS sequence"/>
</dbReference>
<dbReference type="InterPro" id="IPR036388">
    <property type="entry name" value="WH-like_DNA-bd_sf"/>
</dbReference>
<dbReference type="SUPFAM" id="SSF56281">
    <property type="entry name" value="Metallo-hydrolase/oxidoreductase"/>
    <property type="match status" value="1"/>
</dbReference>
<dbReference type="RefSeq" id="WP_090757449.1">
    <property type="nucleotide sequence ID" value="NZ_FNGE01000033.1"/>
</dbReference>
<keyword evidence="5" id="KW-1185">Reference proteome</keyword>
<dbReference type="GO" id="GO:0017001">
    <property type="term" value="P:antibiotic catabolic process"/>
    <property type="evidence" value="ECO:0007669"/>
    <property type="project" value="UniProtKB-ARBA"/>
</dbReference>
<feature type="region of interest" description="Disordered" evidence="2">
    <location>
        <begin position="1"/>
        <end position="21"/>
    </location>
</feature>
<dbReference type="InterPro" id="IPR001279">
    <property type="entry name" value="Metallo-B-lactamas"/>
</dbReference>
<evidence type="ECO:0000259" key="3">
    <source>
        <dbReference type="SMART" id="SM00849"/>
    </source>
</evidence>
<feature type="domain" description="Metallo-beta-lactamase" evidence="3">
    <location>
        <begin position="43"/>
        <end position="261"/>
    </location>
</feature>
<comment type="similarity">
    <text evidence="1">Belongs to the metallo-beta-lactamase superfamily. Class-B beta-lactamase family.</text>
</comment>
<sequence>MTAAPRPEGIRHPWPEPPPEGEAVEVAEGVLWMRLPLPMRLDHVNAYALADADGWTIVDTGFDTKRTREIWRRLLSGPMAGAPVARVLATHQHPDHIGLAGWFVEEHGAELWTSRTAWLFARMLALDVQDRATPQQIDFWRRAGMDEARLDQRAAERPWNTADVVHPLPLGYRRLRDGQSLRLGGRDWRVVTGEGHAAEHLTLWSESDDLVIGGDQLLPGISPNLGVYPTEPGADPVGDWLDSCARMAARAEPRHLVLPGHKLPFTGLPQRLVQLAENHESALRRLAEALAVAPRTAVQCFDLLFGRRIGDGEYGLALVEAVAHLNALGARGLAWPVGTDAQGGVLWRA</sequence>
<dbReference type="Gene3D" id="3.60.15.10">
    <property type="entry name" value="Ribonuclease Z/Hydroxyacylglutathione hydrolase-like"/>
    <property type="match status" value="1"/>
</dbReference>
<dbReference type="Gene3D" id="1.10.10.10">
    <property type="entry name" value="Winged helix-like DNA-binding domain superfamily/Winged helix DNA-binding domain"/>
    <property type="match status" value="1"/>
</dbReference>
<dbReference type="AlphaFoldDB" id="A0A1G9NNP0"/>
<dbReference type="Pfam" id="PF00753">
    <property type="entry name" value="Lactamase_B"/>
    <property type="match status" value="1"/>
</dbReference>
<evidence type="ECO:0000256" key="1">
    <source>
        <dbReference type="ARBA" id="ARBA00005250"/>
    </source>
</evidence>
<dbReference type="SMART" id="SM00849">
    <property type="entry name" value="Lactamase_B"/>
    <property type="match status" value="1"/>
</dbReference>
<dbReference type="PANTHER" id="PTHR42951">
    <property type="entry name" value="METALLO-BETA-LACTAMASE DOMAIN-CONTAINING"/>
    <property type="match status" value="1"/>
</dbReference>
<proteinExistence type="inferred from homology"/>
<evidence type="ECO:0000313" key="5">
    <source>
        <dbReference type="Proteomes" id="UP000199555"/>
    </source>
</evidence>
<evidence type="ECO:0000313" key="4">
    <source>
        <dbReference type="EMBL" id="SDL88208.1"/>
    </source>
</evidence>
<dbReference type="PANTHER" id="PTHR42951:SF4">
    <property type="entry name" value="ACYL-COENZYME A THIOESTERASE MBLAC2"/>
    <property type="match status" value="1"/>
</dbReference>
<dbReference type="EMBL" id="FNGE01000033">
    <property type="protein sequence ID" value="SDL88208.1"/>
    <property type="molecule type" value="Genomic_DNA"/>
</dbReference>
<dbReference type="InterPro" id="IPR036866">
    <property type="entry name" value="RibonucZ/Hydroxyglut_hydro"/>
</dbReference>
<evidence type="ECO:0000256" key="2">
    <source>
        <dbReference type="SAM" id="MobiDB-lite"/>
    </source>
</evidence>
<reference evidence="5" key="1">
    <citation type="submission" date="2016-10" db="EMBL/GenBank/DDBJ databases">
        <authorList>
            <person name="Varghese N."/>
            <person name="Submissions S."/>
        </authorList>
    </citation>
    <scope>NUCLEOTIDE SEQUENCE [LARGE SCALE GENOMIC DNA]</scope>
    <source>
        <strain evidence="5">CGMCC 1.7655</strain>
    </source>
</reference>
<accession>A0A1G9NNP0</accession>
<dbReference type="OrthoDB" id="2971563at2"/>